<comment type="caution">
    <text evidence="2">The sequence shown here is derived from an EMBL/GenBank/DDBJ whole genome shotgun (WGS) entry which is preliminary data.</text>
</comment>
<dbReference type="Proteomes" id="UP000283850">
    <property type="component" value="Unassembled WGS sequence"/>
</dbReference>
<reference evidence="2 3" key="1">
    <citation type="submission" date="2018-08" db="EMBL/GenBank/DDBJ databases">
        <title>A genome reference for cultivated species of the human gut microbiota.</title>
        <authorList>
            <person name="Zou Y."/>
            <person name="Xue W."/>
            <person name="Luo G."/>
        </authorList>
    </citation>
    <scope>NUCLEOTIDE SEQUENCE [LARGE SCALE GENOMIC DNA]</scope>
    <source>
        <strain evidence="2 3">AF14-32</strain>
    </source>
</reference>
<evidence type="ECO:0000256" key="1">
    <source>
        <dbReference type="SAM" id="SignalP"/>
    </source>
</evidence>
<gene>
    <name evidence="2" type="ORF">DWW10_05870</name>
</gene>
<keyword evidence="1" id="KW-0732">Signal</keyword>
<feature type="signal peptide" evidence="1">
    <location>
        <begin position="1"/>
        <end position="23"/>
    </location>
</feature>
<dbReference type="PROSITE" id="PS51257">
    <property type="entry name" value="PROKAR_LIPOPROTEIN"/>
    <property type="match status" value="1"/>
</dbReference>
<dbReference type="AlphaFoldDB" id="A0A412YFM2"/>
<proteinExistence type="predicted"/>
<sequence>MKNMKIYIYNLFMALLAVTIVTSCTDEEGTEPGNDSTPIVTVYQYKASRPNNPDNDIILRFAANSKTTEAYYLVEQTVDKDAHIASMGKNAYIDYVVSNGIKVNDISGASNVDVVLTDLYGEYTITAVAVGKDSKTSTDITFSGLAWTDVVTGTYYFFNAEKLGISASNPTVLQVCTTDANLYRFKDVFGTGYHLKINLIDYKGSDTGGEYQFFRVPATDTPYIFGNYGTVNVRDIGYFQNNDAFVTEGGYESGMYSNYNCFIYVQYYVSAGNLGYDYDEFIAD</sequence>
<accession>A0A412YFM2</accession>
<feature type="chain" id="PRO_5019269762" evidence="1">
    <location>
        <begin position="24"/>
        <end position="284"/>
    </location>
</feature>
<organism evidence="2 3">
    <name type="scientific">Bacteroides intestinalis</name>
    <dbReference type="NCBI Taxonomy" id="329854"/>
    <lineage>
        <taxon>Bacteria</taxon>
        <taxon>Pseudomonadati</taxon>
        <taxon>Bacteroidota</taxon>
        <taxon>Bacteroidia</taxon>
        <taxon>Bacteroidales</taxon>
        <taxon>Bacteroidaceae</taxon>
        <taxon>Bacteroides</taxon>
    </lineage>
</organism>
<evidence type="ECO:0000313" key="2">
    <source>
        <dbReference type="EMBL" id="RGV56211.1"/>
    </source>
</evidence>
<dbReference type="EMBL" id="QRZF01000003">
    <property type="protein sequence ID" value="RGV56211.1"/>
    <property type="molecule type" value="Genomic_DNA"/>
</dbReference>
<evidence type="ECO:0000313" key="3">
    <source>
        <dbReference type="Proteomes" id="UP000283850"/>
    </source>
</evidence>
<protein>
    <submittedName>
        <fullName evidence="2">Uncharacterized protein</fullName>
    </submittedName>
</protein>
<name>A0A412YFM2_9BACE</name>